<dbReference type="PROSITE" id="PS50102">
    <property type="entry name" value="RRM"/>
    <property type="match status" value="1"/>
</dbReference>
<organism evidence="4 5">
    <name type="scientific">Pristionchus fissidentatus</name>
    <dbReference type="NCBI Taxonomy" id="1538716"/>
    <lineage>
        <taxon>Eukaryota</taxon>
        <taxon>Metazoa</taxon>
        <taxon>Ecdysozoa</taxon>
        <taxon>Nematoda</taxon>
        <taxon>Chromadorea</taxon>
        <taxon>Rhabditida</taxon>
        <taxon>Rhabditina</taxon>
        <taxon>Diplogasteromorpha</taxon>
        <taxon>Diplogasteroidea</taxon>
        <taxon>Neodiplogasteridae</taxon>
        <taxon>Pristionchus</taxon>
    </lineage>
</organism>
<reference evidence="4" key="1">
    <citation type="submission" date="2023-10" db="EMBL/GenBank/DDBJ databases">
        <title>Genome assembly of Pristionchus species.</title>
        <authorList>
            <person name="Yoshida K."/>
            <person name="Sommer R.J."/>
        </authorList>
    </citation>
    <scope>NUCLEOTIDE SEQUENCE</scope>
    <source>
        <strain evidence="4">RS5133</strain>
    </source>
</reference>
<dbReference type="SUPFAM" id="SSF54928">
    <property type="entry name" value="RNA-binding domain, RBD"/>
    <property type="match status" value="1"/>
</dbReference>
<dbReference type="Pfam" id="PF00076">
    <property type="entry name" value="RRM_1"/>
    <property type="match status" value="1"/>
</dbReference>
<evidence type="ECO:0000259" key="3">
    <source>
        <dbReference type="PROSITE" id="PS50102"/>
    </source>
</evidence>
<keyword evidence="5" id="KW-1185">Reference proteome</keyword>
<protein>
    <recommendedName>
        <fullName evidence="3">RRM domain-containing protein</fullName>
    </recommendedName>
</protein>
<dbReference type="AlphaFoldDB" id="A0AAV5WEZ3"/>
<dbReference type="InterPro" id="IPR000504">
    <property type="entry name" value="RRM_dom"/>
</dbReference>
<feature type="non-terminal residue" evidence="4">
    <location>
        <position position="246"/>
    </location>
</feature>
<comment type="caution">
    <text evidence="4">The sequence shown here is derived from an EMBL/GenBank/DDBJ whole genome shotgun (WGS) entry which is preliminary data.</text>
</comment>
<evidence type="ECO:0000256" key="2">
    <source>
        <dbReference type="SAM" id="MobiDB-lite"/>
    </source>
</evidence>
<dbReference type="GO" id="GO:0003723">
    <property type="term" value="F:RNA binding"/>
    <property type="evidence" value="ECO:0007669"/>
    <property type="project" value="UniProtKB-UniRule"/>
</dbReference>
<gene>
    <name evidence="4" type="ORF">PFISCL1PPCAC_21360</name>
</gene>
<proteinExistence type="predicted"/>
<dbReference type="Proteomes" id="UP001432322">
    <property type="component" value="Unassembled WGS sequence"/>
</dbReference>
<dbReference type="Gene3D" id="3.30.70.330">
    <property type="match status" value="1"/>
</dbReference>
<accession>A0AAV5WEZ3</accession>
<evidence type="ECO:0000313" key="5">
    <source>
        <dbReference type="Proteomes" id="UP001432322"/>
    </source>
</evidence>
<feature type="region of interest" description="Disordered" evidence="2">
    <location>
        <begin position="109"/>
        <end position="131"/>
    </location>
</feature>
<dbReference type="InterPro" id="IPR012677">
    <property type="entry name" value="Nucleotide-bd_a/b_plait_sf"/>
</dbReference>
<feature type="compositionally biased region" description="Polar residues" evidence="2">
    <location>
        <begin position="110"/>
        <end position="130"/>
    </location>
</feature>
<name>A0AAV5WEZ3_9BILA</name>
<dbReference type="CDD" id="cd00590">
    <property type="entry name" value="RRM_SF"/>
    <property type="match status" value="1"/>
</dbReference>
<evidence type="ECO:0000313" key="4">
    <source>
        <dbReference type="EMBL" id="GMT30063.1"/>
    </source>
</evidence>
<dbReference type="SMART" id="SM00360">
    <property type="entry name" value="RRM"/>
    <property type="match status" value="1"/>
</dbReference>
<dbReference type="InterPro" id="IPR035979">
    <property type="entry name" value="RBD_domain_sf"/>
</dbReference>
<sequence length="246" mass="26933">GAVVETNFGIASNSRIGELYSAIAEVQTALIDSSIGTAFAHFSRAFAVVMEESVRQLNKSRLEDTAATCTTTQSPAAVTTSPQQPALQPVRQLQQSQIRLQSHARVASSLAGTTPRGHTTPINKANPSKNFSEEARKGAVAVNHVLTTVRRSEMIQFLQKIGPLSELTFPIFNRNGKASPYAFAKYESDECATRAIEELNGADLNGGQVSVYRASYWVDHNPHRVFLNKKPEQLQPMQPVQQLQQL</sequence>
<dbReference type="EMBL" id="BTSY01000005">
    <property type="protein sequence ID" value="GMT30063.1"/>
    <property type="molecule type" value="Genomic_DNA"/>
</dbReference>
<feature type="domain" description="RRM" evidence="3">
    <location>
        <begin position="138"/>
        <end position="216"/>
    </location>
</feature>
<feature type="non-terminal residue" evidence="4">
    <location>
        <position position="1"/>
    </location>
</feature>
<keyword evidence="1" id="KW-0694">RNA-binding</keyword>
<evidence type="ECO:0000256" key="1">
    <source>
        <dbReference type="PROSITE-ProRule" id="PRU00176"/>
    </source>
</evidence>